<dbReference type="InterPro" id="IPR005545">
    <property type="entry name" value="YCII"/>
</dbReference>
<evidence type="ECO:0000259" key="2">
    <source>
        <dbReference type="Pfam" id="PF03795"/>
    </source>
</evidence>
<keyword evidence="4" id="KW-1185">Reference proteome</keyword>
<dbReference type="Gene3D" id="3.30.70.1060">
    <property type="entry name" value="Dimeric alpha+beta barrel"/>
    <property type="match status" value="1"/>
</dbReference>
<protein>
    <submittedName>
        <fullName evidence="3">YciI family protein</fullName>
    </submittedName>
</protein>
<dbReference type="PANTHER" id="PTHR33606:SF3">
    <property type="entry name" value="PROTEIN YCII"/>
    <property type="match status" value="1"/>
</dbReference>
<evidence type="ECO:0000256" key="1">
    <source>
        <dbReference type="ARBA" id="ARBA00007689"/>
    </source>
</evidence>
<organism evidence="3 4">
    <name type="scientific">Dongia rigui</name>
    <dbReference type="NCBI Taxonomy" id="940149"/>
    <lineage>
        <taxon>Bacteria</taxon>
        <taxon>Pseudomonadati</taxon>
        <taxon>Pseudomonadota</taxon>
        <taxon>Alphaproteobacteria</taxon>
        <taxon>Rhodospirillales</taxon>
        <taxon>Dongiaceae</taxon>
        <taxon>Dongia</taxon>
    </lineage>
</organism>
<sequence length="96" mass="10566">MAFMIFCLDKPNHVETRLANRPAHVEHLTKHESHLISAGPLLTDDGETMIGSLLVVDFADRAAVDAFLAADPYSKAGLFQSVTVKPYRNVFPRSGK</sequence>
<evidence type="ECO:0000313" key="4">
    <source>
        <dbReference type="Proteomes" id="UP001271769"/>
    </source>
</evidence>
<dbReference type="SUPFAM" id="SSF54909">
    <property type="entry name" value="Dimeric alpha+beta barrel"/>
    <property type="match status" value="1"/>
</dbReference>
<dbReference type="InterPro" id="IPR011008">
    <property type="entry name" value="Dimeric_a/b-barrel"/>
</dbReference>
<name>A0ABU5DUY9_9PROT</name>
<dbReference type="RefSeq" id="WP_320499479.1">
    <property type="nucleotide sequence ID" value="NZ_JAXCLX010000001.1"/>
</dbReference>
<dbReference type="Pfam" id="PF03795">
    <property type="entry name" value="YCII"/>
    <property type="match status" value="1"/>
</dbReference>
<dbReference type="EMBL" id="JAXCLX010000001">
    <property type="protein sequence ID" value="MDY0871112.1"/>
    <property type="molecule type" value="Genomic_DNA"/>
</dbReference>
<dbReference type="InterPro" id="IPR051807">
    <property type="entry name" value="Sec-metab_biosynth-assoc"/>
</dbReference>
<evidence type="ECO:0000313" key="3">
    <source>
        <dbReference type="EMBL" id="MDY0871112.1"/>
    </source>
</evidence>
<gene>
    <name evidence="3" type="ORF">SMD31_04235</name>
</gene>
<dbReference type="PANTHER" id="PTHR33606">
    <property type="entry name" value="PROTEIN YCII"/>
    <property type="match status" value="1"/>
</dbReference>
<comment type="caution">
    <text evidence="3">The sequence shown here is derived from an EMBL/GenBank/DDBJ whole genome shotgun (WGS) entry which is preliminary data.</text>
</comment>
<comment type="similarity">
    <text evidence="1">Belongs to the YciI family.</text>
</comment>
<feature type="domain" description="YCII-related" evidence="2">
    <location>
        <begin position="1"/>
        <end position="87"/>
    </location>
</feature>
<accession>A0ABU5DUY9</accession>
<reference evidence="3 4" key="1">
    <citation type="journal article" date="2013" name="Antonie Van Leeuwenhoek">
        <title>Dongia rigui sp. nov., isolated from freshwater of a large wetland in Korea.</title>
        <authorList>
            <person name="Baik K.S."/>
            <person name="Hwang Y.M."/>
            <person name="Choi J.S."/>
            <person name="Kwon J."/>
            <person name="Seong C.N."/>
        </authorList>
    </citation>
    <scope>NUCLEOTIDE SEQUENCE [LARGE SCALE GENOMIC DNA]</scope>
    <source>
        <strain evidence="3 4">04SU4-P</strain>
    </source>
</reference>
<proteinExistence type="inferred from homology"/>
<dbReference type="Proteomes" id="UP001271769">
    <property type="component" value="Unassembled WGS sequence"/>
</dbReference>